<dbReference type="Pfam" id="PF25244">
    <property type="entry name" value="PML_C"/>
    <property type="match status" value="1"/>
</dbReference>
<protein>
    <submittedName>
        <fullName evidence="9">Uncharacterized protein</fullName>
    </submittedName>
</protein>
<dbReference type="CDD" id="cd19804">
    <property type="entry name" value="Bbox1_TRIM19_C-V"/>
    <property type="match status" value="1"/>
</dbReference>
<dbReference type="InterPro" id="IPR057617">
    <property type="entry name" value="PML_C"/>
</dbReference>
<reference evidence="9" key="1">
    <citation type="submission" date="2025-08" db="UniProtKB">
        <authorList>
            <consortium name="Ensembl"/>
        </authorList>
    </citation>
    <scope>IDENTIFICATION</scope>
</reference>
<dbReference type="InterPro" id="IPR021978">
    <property type="entry name" value="PML-like_CC"/>
</dbReference>
<organism evidence="9 10">
    <name type="scientific">Strix occidentalis caurina</name>
    <name type="common">northern spotted owl</name>
    <dbReference type="NCBI Taxonomy" id="311401"/>
    <lineage>
        <taxon>Eukaryota</taxon>
        <taxon>Metazoa</taxon>
        <taxon>Chordata</taxon>
        <taxon>Craniata</taxon>
        <taxon>Vertebrata</taxon>
        <taxon>Euteleostomi</taxon>
        <taxon>Archelosauria</taxon>
        <taxon>Archosauria</taxon>
        <taxon>Dinosauria</taxon>
        <taxon>Saurischia</taxon>
        <taxon>Theropoda</taxon>
        <taxon>Coelurosauria</taxon>
        <taxon>Aves</taxon>
        <taxon>Neognathae</taxon>
        <taxon>Neoaves</taxon>
        <taxon>Telluraves</taxon>
        <taxon>Strigiformes</taxon>
        <taxon>Strigidae</taxon>
        <taxon>Strix</taxon>
    </lineage>
</organism>
<dbReference type="PROSITE" id="PS50089">
    <property type="entry name" value="ZF_RING_2"/>
    <property type="match status" value="1"/>
</dbReference>
<dbReference type="PANTHER" id="PTHR25462:SF302">
    <property type="entry name" value="PROTEIN PML"/>
    <property type="match status" value="1"/>
</dbReference>
<dbReference type="GO" id="GO:0045087">
    <property type="term" value="P:innate immune response"/>
    <property type="evidence" value="ECO:0007669"/>
    <property type="project" value="TreeGrafter"/>
</dbReference>
<dbReference type="InterPro" id="IPR000315">
    <property type="entry name" value="Znf_B-box"/>
</dbReference>
<dbReference type="Ensembl" id="ENSSOCT00000003736.1">
    <property type="protein sequence ID" value="ENSSOCP00000003650.1"/>
    <property type="gene ID" value="ENSSOCG00000002777.1"/>
</dbReference>
<feature type="domain" description="B box-type" evidence="8">
    <location>
        <begin position="112"/>
        <end position="150"/>
    </location>
</feature>
<evidence type="ECO:0000256" key="6">
    <source>
        <dbReference type="SAM" id="MobiDB-lite"/>
    </source>
</evidence>
<evidence type="ECO:0000256" key="3">
    <source>
        <dbReference type="ARBA" id="ARBA00022833"/>
    </source>
</evidence>
<dbReference type="CDD" id="cd19770">
    <property type="entry name" value="Bbox2_TRIM19_C-V"/>
    <property type="match status" value="1"/>
</dbReference>
<dbReference type="GO" id="GO:0005654">
    <property type="term" value="C:nucleoplasm"/>
    <property type="evidence" value="ECO:0007669"/>
    <property type="project" value="TreeGrafter"/>
</dbReference>
<dbReference type="SMART" id="SM00184">
    <property type="entry name" value="RING"/>
    <property type="match status" value="1"/>
</dbReference>
<evidence type="ECO:0000256" key="5">
    <source>
        <dbReference type="SAM" id="Coils"/>
    </source>
</evidence>
<dbReference type="AlphaFoldDB" id="A0A8D0KRM3"/>
<keyword evidence="3" id="KW-0862">Zinc</keyword>
<dbReference type="SUPFAM" id="SSF57845">
    <property type="entry name" value="B-box zinc-binding domain"/>
    <property type="match status" value="1"/>
</dbReference>
<keyword evidence="1" id="KW-0479">Metal-binding</keyword>
<dbReference type="SUPFAM" id="SSF57850">
    <property type="entry name" value="RING/U-box"/>
    <property type="match status" value="1"/>
</dbReference>
<feature type="domain" description="B box-type" evidence="8">
    <location>
        <begin position="171"/>
        <end position="208"/>
    </location>
</feature>
<dbReference type="Gene3D" id="3.30.40.10">
    <property type="entry name" value="Zinc/RING finger domain, C3HC4 (zinc finger)"/>
    <property type="match status" value="1"/>
</dbReference>
<dbReference type="PROSITE" id="PS50119">
    <property type="entry name" value="ZF_BBOX"/>
    <property type="match status" value="2"/>
</dbReference>
<evidence type="ECO:0000256" key="2">
    <source>
        <dbReference type="ARBA" id="ARBA00022771"/>
    </source>
</evidence>
<feature type="domain" description="RING-type" evidence="7">
    <location>
        <begin position="38"/>
        <end position="75"/>
    </location>
</feature>
<proteinExistence type="predicted"/>
<keyword evidence="10" id="KW-1185">Reference proteome</keyword>
<dbReference type="InterPro" id="IPR001841">
    <property type="entry name" value="Znf_RING"/>
</dbReference>
<feature type="coiled-coil region" evidence="5">
    <location>
        <begin position="229"/>
        <end position="314"/>
    </location>
</feature>
<dbReference type="GO" id="GO:0008270">
    <property type="term" value="F:zinc ion binding"/>
    <property type="evidence" value="ECO:0007669"/>
    <property type="project" value="UniProtKB-KW"/>
</dbReference>
<evidence type="ECO:0000259" key="7">
    <source>
        <dbReference type="PROSITE" id="PS50089"/>
    </source>
</evidence>
<dbReference type="InterPro" id="IPR047153">
    <property type="entry name" value="TRIM45/56/19-like"/>
</dbReference>
<dbReference type="Pfam" id="PF12126">
    <property type="entry name" value="PML_CC"/>
    <property type="match status" value="1"/>
</dbReference>
<dbReference type="Gene3D" id="3.30.160.60">
    <property type="entry name" value="Classic Zinc Finger"/>
    <property type="match status" value="1"/>
</dbReference>
<evidence type="ECO:0000256" key="1">
    <source>
        <dbReference type="ARBA" id="ARBA00022723"/>
    </source>
</evidence>
<accession>A0A8D0KRM3</accession>
<name>A0A8D0KRM3_STROC</name>
<dbReference type="Pfam" id="PF22586">
    <property type="entry name" value="ANCHR-like_BBOX"/>
    <property type="match status" value="1"/>
</dbReference>
<dbReference type="PANTHER" id="PTHR25462">
    <property type="entry name" value="BONUS, ISOFORM C-RELATED"/>
    <property type="match status" value="1"/>
</dbReference>
<evidence type="ECO:0000313" key="9">
    <source>
        <dbReference type="Ensembl" id="ENSSOCP00000003650.1"/>
    </source>
</evidence>
<dbReference type="InterPro" id="IPR013083">
    <property type="entry name" value="Znf_RING/FYVE/PHD"/>
</dbReference>
<evidence type="ECO:0000256" key="4">
    <source>
        <dbReference type="PROSITE-ProRule" id="PRU00024"/>
    </source>
</evidence>
<feature type="region of interest" description="Disordered" evidence="6">
    <location>
        <begin position="1"/>
        <end position="23"/>
    </location>
</feature>
<evidence type="ECO:0000259" key="8">
    <source>
        <dbReference type="PROSITE" id="PS50119"/>
    </source>
</evidence>
<sequence length="802" mass="90852">KCRQRRQRRQAEELPALPAPPWPPPAPFLEDDFQFILCEGCQQESPTLKLLACLHTFCLSCLSESNPIKQCPLCQTAIPQASGIPATDNLLFTSLQARLKVYKKIVDGVDLFCDNCETAGEFWCSECEEFLCTKCFEAHERYLKRESHEAKRVMDIRAGSAKDFLEGTRRTSNLSCSNPVHKNQTVSIYCKTCCKPVCCICALLDSQHAPFCDIHSETQRRQEELVTMSQELKQKRSSFEATFEVLQAEASRLEQAQREMRELIRQHVEQLVRLIRQEEEELLGLVEARQEQGRRELARELQRVEGVLRRMEASERLVEKVNLYATEQEVMDMQPFIKDSLEELQQLQPPVARDRAQPGDFAECRARLQALVERVTGHPAAETIWASRALTLCRDKPVWSSLSFAIREQPNISIPDNTGLLSLVQNAKVLTLPVKVAKVEDNDDGWNQTVPQQPSCSDQPGTSCSVSPMTLSKEDSLLEDVPDGNGGLLLEAEQLGQCFIFILNKRLILPFLPLQSSFPPPSSSLENETIQMTVVDGEKIFPVLIQPVKYLSSLMAKKRVCEIGLRNLLCHLNTVHKPILGGFGLWSLPFPTLLEALTVMNKKEEFRSVVYGFLDILPLIKEEIPERDNYKLKNLANTYHWWYFGDCSAMENASIVKYLCEILDINLVKKPRQILSQVSLESFISLQPLLAEKFLTKPSAQTLATHNIGFSELWFCYLHNPENGLQKMCRFINFCLQYFLPTPAWGDEPGSLGCDFCCPLSSELVLRRGENTSLAGRCPDSDPTPCSHTVPLSPFWMDQANS</sequence>
<dbReference type="InterPro" id="IPR017907">
    <property type="entry name" value="Znf_RING_CS"/>
</dbReference>
<dbReference type="PROSITE" id="PS00518">
    <property type="entry name" value="ZF_RING_1"/>
    <property type="match status" value="1"/>
</dbReference>
<dbReference type="GO" id="GO:0008630">
    <property type="term" value="P:intrinsic apoptotic signaling pathway in response to DNA damage"/>
    <property type="evidence" value="ECO:0007669"/>
    <property type="project" value="TreeGrafter"/>
</dbReference>
<reference evidence="9" key="2">
    <citation type="submission" date="2025-09" db="UniProtKB">
        <authorList>
            <consortium name="Ensembl"/>
        </authorList>
    </citation>
    <scope>IDENTIFICATION</scope>
</reference>
<keyword evidence="5" id="KW-0175">Coiled coil</keyword>
<keyword evidence="2 4" id="KW-0863">Zinc-finger</keyword>
<dbReference type="GO" id="GO:0044790">
    <property type="term" value="P:suppression of viral release by host"/>
    <property type="evidence" value="ECO:0007669"/>
    <property type="project" value="TreeGrafter"/>
</dbReference>
<evidence type="ECO:0000313" key="10">
    <source>
        <dbReference type="Proteomes" id="UP000694551"/>
    </source>
</evidence>
<dbReference type="Proteomes" id="UP000694551">
    <property type="component" value="Unplaced"/>
</dbReference>